<name>W6ZN43_COCMI</name>
<keyword evidence="1" id="KW-0812">Transmembrane</keyword>
<dbReference type="RefSeq" id="XP_007688499.1">
    <property type="nucleotide sequence ID" value="XM_007690309.1"/>
</dbReference>
<evidence type="ECO:0000313" key="3">
    <source>
        <dbReference type="EMBL" id="EUC45001.1"/>
    </source>
</evidence>
<dbReference type="OrthoDB" id="3695494at2759"/>
<dbReference type="Proteomes" id="UP000054032">
    <property type="component" value="Unassembled WGS sequence"/>
</dbReference>
<dbReference type="KEGG" id="bor:COCMIDRAFT_96750"/>
<keyword evidence="2" id="KW-0732">Signal</keyword>
<evidence type="ECO:0000256" key="2">
    <source>
        <dbReference type="SAM" id="SignalP"/>
    </source>
</evidence>
<evidence type="ECO:0000313" key="4">
    <source>
        <dbReference type="Proteomes" id="UP000054032"/>
    </source>
</evidence>
<keyword evidence="1" id="KW-0472">Membrane</keyword>
<sequence>MLFQILFATFACCSISACASPIPPIFQRRQQCLLESSPVESHSSLSVEAIIGIAAIAVAIMGIALPLIWPSVRSWRNSWPRRSRFCLISSTSSIDQNMLFLNRLPQRAIPSLPPITSHASDVDAAAIPRPQRAIFDHCEQHRELMRRI</sequence>
<dbReference type="GeneID" id="19128910"/>
<gene>
    <name evidence="3" type="ORF">COCMIDRAFT_96750</name>
</gene>
<proteinExistence type="predicted"/>
<dbReference type="AlphaFoldDB" id="W6ZN43"/>
<reference evidence="3 4" key="1">
    <citation type="journal article" date="2013" name="PLoS Genet.">
        <title>Comparative genome structure, secondary metabolite, and effector coding capacity across Cochliobolus pathogens.</title>
        <authorList>
            <person name="Condon B.J."/>
            <person name="Leng Y."/>
            <person name="Wu D."/>
            <person name="Bushley K.E."/>
            <person name="Ohm R.A."/>
            <person name="Otillar R."/>
            <person name="Martin J."/>
            <person name="Schackwitz W."/>
            <person name="Grimwood J."/>
            <person name="MohdZainudin N."/>
            <person name="Xue C."/>
            <person name="Wang R."/>
            <person name="Manning V.A."/>
            <person name="Dhillon B."/>
            <person name="Tu Z.J."/>
            <person name="Steffenson B.J."/>
            <person name="Salamov A."/>
            <person name="Sun H."/>
            <person name="Lowry S."/>
            <person name="LaButti K."/>
            <person name="Han J."/>
            <person name="Copeland A."/>
            <person name="Lindquist E."/>
            <person name="Barry K."/>
            <person name="Schmutz J."/>
            <person name="Baker S.E."/>
            <person name="Ciuffetti L.M."/>
            <person name="Grigoriev I.V."/>
            <person name="Zhong S."/>
            <person name="Turgeon B.G."/>
        </authorList>
    </citation>
    <scope>NUCLEOTIDE SEQUENCE [LARGE SCALE GENOMIC DNA]</scope>
    <source>
        <strain evidence="3 4">ATCC 44560</strain>
    </source>
</reference>
<accession>W6ZN43</accession>
<dbReference type="HOGENOM" id="CLU_1796290_0_0_1"/>
<evidence type="ECO:0008006" key="5">
    <source>
        <dbReference type="Google" id="ProtNLM"/>
    </source>
</evidence>
<organism evidence="3 4">
    <name type="scientific">Bipolaris oryzae ATCC 44560</name>
    <dbReference type="NCBI Taxonomy" id="930090"/>
    <lineage>
        <taxon>Eukaryota</taxon>
        <taxon>Fungi</taxon>
        <taxon>Dikarya</taxon>
        <taxon>Ascomycota</taxon>
        <taxon>Pezizomycotina</taxon>
        <taxon>Dothideomycetes</taxon>
        <taxon>Pleosporomycetidae</taxon>
        <taxon>Pleosporales</taxon>
        <taxon>Pleosporineae</taxon>
        <taxon>Pleosporaceae</taxon>
        <taxon>Bipolaris</taxon>
    </lineage>
</organism>
<protein>
    <recommendedName>
        <fullName evidence="5">Membrane-associated protein</fullName>
    </recommendedName>
</protein>
<feature type="transmembrane region" description="Helical" evidence="1">
    <location>
        <begin position="45"/>
        <end position="69"/>
    </location>
</feature>
<feature type="chain" id="PRO_5004889957" description="Membrane-associated protein" evidence="2">
    <location>
        <begin position="20"/>
        <end position="148"/>
    </location>
</feature>
<feature type="signal peptide" evidence="2">
    <location>
        <begin position="1"/>
        <end position="19"/>
    </location>
</feature>
<evidence type="ECO:0000256" key="1">
    <source>
        <dbReference type="SAM" id="Phobius"/>
    </source>
</evidence>
<keyword evidence="1" id="KW-1133">Transmembrane helix</keyword>
<keyword evidence="4" id="KW-1185">Reference proteome</keyword>
<dbReference type="EMBL" id="KI963993">
    <property type="protein sequence ID" value="EUC45001.1"/>
    <property type="molecule type" value="Genomic_DNA"/>
</dbReference>